<dbReference type="OrthoDB" id="124486at2157"/>
<gene>
    <name evidence="5" type="ORF">Metlim_1462</name>
</gene>
<dbReference type="Gene3D" id="1.10.287.380">
    <property type="entry name" value="Valyl-tRNA synthetase, C-terminal domain"/>
    <property type="match status" value="1"/>
</dbReference>
<sequence>MLDKFLGKDHKRELEALNSEISRLEKENEKLRLRLSKREEKAAQDPARIQELSESLNKAETKVRVLEHELSAFKNLNPADDSHSFSRFVLNKKESLEFTEKILLLARNYNVRAFYLPPDGFPGGSEDFPDERMRVFSESVESETGIFFFYELENNPFFFYAVIPPFSVSGISGRVPAEECAGYFADSLSGQRNILFVCAHAGSSFIGLASEEGFLSGKYVETGVKEKHSKGGWSQKRFERLREEDIKKHGDKVRGAYEEFIRDSGLVPESVILCGEPTLGEYILSGIHQGSDGKIPLIKKTIDAKPEKHAGEKIAKEIWSSVWYRVV</sequence>
<evidence type="ECO:0000256" key="1">
    <source>
        <dbReference type="ARBA" id="ARBA00022741"/>
    </source>
</evidence>
<dbReference type="InterPro" id="IPR040783">
    <property type="entry name" value="VLRF1"/>
</dbReference>
<dbReference type="RefSeq" id="WP_004077320.1">
    <property type="nucleotide sequence ID" value="NZ_CM001436.1"/>
</dbReference>
<dbReference type="InParanoid" id="H1Z325"/>
<keyword evidence="1" id="KW-0547">Nucleotide-binding</keyword>
<dbReference type="PATRIC" id="fig|937775.9.peg.1656"/>
<keyword evidence="2" id="KW-0067">ATP-binding</keyword>
<feature type="coiled-coil region" evidence="3">
    <location>
        <begin position="7"/>
        <end position="76"/>
    </location>
</feature>
<keyword evidence="6" id="KW-1185">Reference proteome</keyword>
<feature type="domain" description="Actinobacteria/chloroflexi VLRF1 release factor" evidence="4">
    <location>
        <begin position="193"/>
        <end position="284"/>
    </location>
</feature>
<dbReference type="EMBL" id="CM001436">
    <property type="protein sequence ID" value="EHQ35565.1"/>
    <property type="molecule type" value="Genomic_DNA"/>
</dbReference>
<keyword evidence="3" id="KW-0175">Coiled coil</keyword>
<evidence type="ECO:0000259" key="4">
    <source>
        <dbReference type="Pfam" id="PF18859"/>
    </source>
</evidence>
<organism evidence="5 6">
    <name type="scientific">Methanoplanus limicola DSM 2279</name>
    <dbReference type="NCBI Taxonomy" id="937775"/>
    <lineage>
        <taxon>Archaea</taxon>
        <taxon>Methanobacteriati</taxon>
        <taxon>Methanobacteriota</taxon>
        <taxon>Stenosarchaea group</taxon>
        <taxon>Methanomicrobia</taxon>
        <taxon>Methanomicrobiales</taxon>
        <taxon>Methanomicrobiaceae</taxon>
        <taxon>Methanoplanus</taxon>
    </lineage>
</organism>
<evidence type="ECO:0000256" key="2">
    <source>
        <dbReference type="ARBA" id="ARBA00022840"/>
    </source>
</evidence>
<dbReference type="Pfam" id="PF18859">
    <property type="entry name" value="acVLRF1"/>
    <property type="match status" value="1"/>
</dbReference>
<dbReference type="GO" id="GO:0005524">
    <property type="term" value="F:ATP binding"/>
    <property type="evidence" value="ECO:0007669"/>
    <property type="project" value="UniProtKB-KW"/>
</dbReference>
<dbReference type="InterPro" id="IPR042226">
    <property type="entry name" value="eFR1_2_sf"/>
</dbReference>
<protein>
    <submittedName>
        <fullName evidence="5">ERF1 domain 2 protein</fullName>
    </submittedName>
</protein>
<accession>H1Z325</accession>
<dbReference type="SUPFAM" id="SSF53137">
    <property type="entry name" value="Translational machinery components"/>
    <property type="match status" value="1"/>
</dbReference>
<name>H1Z325_9EURY</name>
<reference evidence="5 6" key="1">
    <citation type="submission" date="2011-10" db="EMBL/GenBank/DDBJ databases">
        <title>The Improved High-Quality Draft genome of Methanoplanus limicola DSM 2279.</title>
        <authorList>
            <consortium name="US DOE Joint Genome Institute (JGI-PGF)"/>
            <person name="Lucas S."/>
            <person name="Copeland A."/>
            <person name="Lapidus A."/>
            <person name="Glavina del Rio T."/>
            <person name="Dalin E."/>
            <person name="Tice H."/>
            <person name="Bruce D."/>
            <person name="Goodwin L."/>
            <person name="Pitluck S."/>
            <person name="Peters L."/>
            <person name="Mikhailova N."/>
            <person name="Lu M."/>
            <person name="Kyrpides N."/>
            <person name="Mavromatis K."/>
            <person name="Ivanova N."/>
            <person name="Markowitz V."/>
            <person name="Cheng J.-F."/>
            <person name="Hugenholtz P."/>
            <person name="Woyke T."/>
            <person name="Wu D."/>
            <person name="Wirth R."/>
            <person name="Brambilla E.-M."/>
            <person name="Klenk H.-P."/>
            <person name="Eisen J.A."/>
        </authorList>
    </citation>
    <scope>NUCLEOTIDE SEQUENCE [LARGE SCALE GENOMIC DNA]</scope>
    <source>
        <strain evidence="5 6">DSM 2279</strain>
    </source>
</reference>
<evidence type="ECO:0000313" key="5">
    <source>
        <dbReference type="EMBL" id="EHQ35565.1"/>
    </source>
</evidence>
<dbReference type="HOGENOM" id="CLU_051790_0_0_2"/>
<proteinExistence type="predicted"/>
<dbReference type="Gene3D" id="3.30.420.60">
    <property type="entry name" value="eRF1 domain 2"/>
    <property type="match status" value="1"/>
</dbReference>
<dbReference type="Proteomes" id="UP000005741">
    <property type="component" value="Chromosome"/>
</dbReference>
<evidence type="ECO:0000313" key="6">
    <source>
        <dbReference type="Proteomes" id="UP000005741"/>
    </source>
</evidence>
<dbReference type="InterPro" id="IPR037118">
    <property type="entry name" value="Val-tRNA_synth_C_sf"/>
</dbReference>
<dbReference type="AlphaFoldDB" id="H1Z325"/>
<evidence type="ECO:0000256" key="3">
    <source>
        <dbReference type="SAM" id="Coils"/>
    </source>
</evidence>
<dbReference type="STRING" id="937775.Metlim_1462"/>